<dbReference type="Pfam" id="PF13649">
    <property type="entry name" value="Methyltransf_25"/>
    <property type="match status" value="1"/>
</dbReference>
<dbReference type="AlphaFoldDB" id="A0A8J8B5C5"/>
<evidence type="ECO:0000313" key="4">
    <source>
        <dbReference type="EMBL" id="MBR1368968.1"/>
    </source>
</evidence>
<keyword evidence="2" id="KW-0808">Transferase</keyword>
<evidence type="ECO:0000256" key="1">
    <source>
        <dbReference type="ARBA" id="ARBA00022603"/>
    </source>
</evidence>
<gene>
    <name evidence="4" type="ORF">RJ53_05395</name>
</gene>
<protein>
    <recommendedName>
        <fullName evidence="3">Methyltransferase domain-containing protein</fullName>
    </recommendedName>
</protein>
<accession>A0A8J8B5C5</accession>
<dbReference type="InterPro" id="IPR029063">
    <property type="entry name" value="SAM-dependent_MTases_sf"/>
</dbReference>
<proteinExistence type="predicted"/>
<name>A0A8J8B5C5_9EURY</name>
<dbReference type="GO" id="GO:0032259">
    <property type="term" value="P:methylation"/>
    <property type="evidence" value="ECO:0007669"/>
    <property type="project" value="UniProtKB-KW"/>
</dbReference>
<dbReference type="InterPro" id="IPR041698">
    <property type="entry name" value="Methyltransf_25"/>
</dbReference>
<sequence length="266" mass="29806">MDRRVSEEMGRRSGSPENFARELILKLALKGNERVLHIGSGDGKLTAAIAACLPRGSVLGIDPSDTMVRSARDAYPSNRYNNISFLGDDIDRIDGEGAFTRIVSLDMMNWICDPDRFYAAAARLLAPGGRLFIQMEGPGPTELILSRIEALIRTSPWNEYFDGYTLPYTLPAPDDMMQCCEDAGLYTLRLNHLSRSLLFNDDDLFAGWVRAFWSRLIEKVPDDQKSLFTREIIGEYTLLYPPSTEGGISVPVHRIEIEARKDPGEI</sequence>
<dbReference type="OrthoDB" id="105879at2157"/>
<dbReference type="RefSeq" id="WP_211530628.1">
    <property type="nucleotide sequence ID" value="NZ_JWHL01000006.1"/>
</dbReference>
<keyword evidence="1" id="KW-0489">Methyltransferase</keyword>
<dbReference type="Proteomes" id="UP000730161">
    <property type="component" value="Unassembled WGS sequence"/>
</dbReference>
<evidence type="ECO:0000259" key="3">
    <source>
        <dbReference type="Pfam" id="PF13649"/>
    </source>
</evidence>
<dbReference type="PANTHER" id="PTHR43861:SF1">
    <property type="entry name" value="TRANS-ACONITATE 2-METHYLTRANSFERASE"/>
    <property type="match status" value="1"/>
</dbReference>
<dbReference type="GO" id="GO:0008168">
    <property type="term" value="F:methyltransferase activity"/>
    <property type="evidence" value="ECO:0007669"/>
    <property type="project" value="UniProtKB-KW"/>
</dbReference>
<evidence type="ECO:0000313" key="5">
    <source>
        <dbReference type="Proteomes" id="UP000730161"/>
    </source>
</evidence>
<reference evidence="4" key="1">
    <citation type="submission" date="2014-12" db="EMBL/GenBank/DDBJ databases">
        <authorList>
            <person name="Huang H.-H."/>
            <person name="Chen S.-C."/>
            <person name="Lai M.-C."/>
        </authorList>
    </citation>
    <scope>NUCLEOTIDE SEQUENCE</scope>
    <source>
        <strain evidence="4">K1F9705b</strain>
    </source>
</reference>
<dbReference type="SUPFAM" id="SSF53335">
    <property type="entry name" value="S-adenosyl-L-methionine-dependent methyltransferases"/>
    <property type="match status" value="1"/>
</dbReference>
<dbReference type="EMBL" id="JWHL01000006">
    <property type="protein sequence ID" value="MBR1368968.1"/>
    <property type="molecule type" value="Genomic_DNA"/>
</dbReference>
<comment type="caution">
    <text evidence="4">The sequence shown here is derived from an EMBL/GenBank/DDBJ whole genome shotgun (WGS) entry which is preliminary data.</text>
</comment>
<dbReference type="PANTHER" id="PTHR43861">
    <property type="entry name" value="TRANS-ACONITATE 2-METHYLTRANSFERASE-RELATED"/>
    <property type="match status" value="1"/>
</dbReference>
<dbReference type="CDD" id="cd02440">
    <property type="entry name" value="AdoMet_MTases"/>
    <property type="match status" value="1"/>
</dbReference>
<evidence type="ECO:0000256" key="2">
    <source>
        <dbReference type="ARBA" id="ARBA00022679"/>
    </source>
</evidence>
<dbReference type="Gene3D" id="3.40.50.150">
    <property type="entry name" value="Vaccinia Virus protein VP39"/>
    <property type="match status" value="1"/>
</dbReference>
<feature type="domain" description="Methyltransferase" evidence="3">
    <location>
        <begin position="35"/>
        <end position="129"/>
    </location>
</feature>
<keyword evidence="5" id="KW-1185">Reference proteome</keyword>
<organism evidence="4 5">
    <name type="scientific">Methanocalculus chunghsingensis</name>
    <dbReference type="NCBI Taxonomy" id="156457"/>
    <lineage>
        <taxon>Archaea</taxon>
        <taxon>Methanobacteriati</taxon>
        <taxon>Methanobacteriota</taxon>
        <taxon>Stenosarchaea group</taxon>
        <taxon>Methanomicrobia</taxon>
        <taxon>Methanomicrobiales</taxon>
        <taxon>Methanocalculaceae</taxon>
        <taxon>Methanocalculus</taxon>
    </lineage>
</organism>